<protein>
    <submittedName>
        <fullName evidence="1">Uncharacterized protein</fullName>
    </submittedName>
</protein>
<accession>A0ABS3SNT6</accession>
<organism evidence="1 2">
    <name type="scientific">Cellulomonas fengjieae</name>
    <dbReference type="NCBI Taxonomy" id="2819978"/>
    <lineage>
        <taxon>Bacteria</taxon>
        <taxon>Bacillati</taxon>
        <taxon>Actinomycetota</taxon>
        <taxon>Actinomycetes</taxon>
        <taxon>Micrococcales</taxon>
        <taxon>Cellulomonadaceae</taxon>
        <taxon>Cellulomonas</taxon>
    </lineage>
</organism>
<dbReference type="RefSeq" id="WP_208290574.1">
    <property type="nucleotide sequence ID" value="NZ_CP074404.1"/>
</dbReference>
<keyword evidence="2" id="KW-1185">Reference proteome</keyword>
<comment type="caution">
    <text evidence="1">The sequence shown here is derived from an EMBL/GenBank/DDBJ whole genome shotgun (WGS) entry which is preliminary data.</text>
</comment>
<evidence type="ECO:0000313" key="2">
    <source>
        <dbReference type="Proteomes" id="UP000678317"/>
    </source>
</evidence>
<name>A0ABS3SNT6_9CELL</name>
<gene>
    <name evidence="1" type="ORF">J4035_18455</name>
</gene>
<dbReference type="EMBL" id="JAGFBM010000010">
    <property type="protein sequence ID" value="MBO3086630.1"/>
    <property type="molecule type" value="Genomic_DNA"/>
</dbReference>
<sequence>MQKAVFMLSMRGSKEWSDFYEYRPYNWGPYSGTLVHDVDTWIMSGEMKVEEFPHSRYGQYATTEAGEKVADNVWTTLSEGEQKFVRDVRRFVTTRSFNKLLRDVYAAYPEYATKSQFNG</sequence>
<evidence type="ECO:0000313" key="1">
    <source>
        <dbReference type="EMBL" id="MBO3086630.1"/>
    </source>
</evidence>
<reference evidence="1 2" key="1">
    <citation type="submission" date="2021-03" db="EMBL/GenBank/DDBJ databases">
        <title>novel species in genus Cellulomonas.</title>
        <authorList>
            <person name="Zhang G."/>
        </authorList>
    </citation>
    <scope>NUCLEOTIDE SEQUENCE [LARGE SCALE GENOMIC DNA]</scope>
    <source>
        <strain evidence="2">zg-ZUI188</strain>
    </source>
</reference>
<proteinExistence type="predicted"/>
<dbReference type="Proteomes" id="UP000678317">
    <property type="component" value="Unassembled WGS sequence"/>
</dbReference>